<dbReference type="AlphaFoldDB" id="A0AA40A3U8"/>
<organism evidence="2 3">
    <name type="scientific">Apiosordaria backusii</name>
    <dbReference type="NCBI Taxonomy" id="314023"/>
    <lineage>
        <taxon>Eukaryota</taxon>
        <taxon>Fungi</taxon>
        <taxon>Dikarya</taxon>
        <taxon>Ascomycota</taxon>
        <taxon>Pezizomycotina</taxon>
        <taxon>Sordariomycetes</taxon>
        <taxon>Sordariomycetidae</taxon>
        <taxon>Sordariales</taxon>
        <taxon>Lasiosphaeriaceae</taxon>
        <taxon>Apiosordaria</taxon>
    </lineage>
</organism>
<proteinExistence type="predicted"/>
<evidence type="ECO:0000313" key="2">
    <source>
        <dbReference type="EMBL" id="KAK0708775.1"/>
    </source>
</evidence>
<feature type="chain" id="PRO_5041397201" description="Secreted protein" evidence="1">
    <location>
        <begin position="20"/>
        <end position="122"/>
    </location>
</feature>
<keyword evidence="1" id="KW-0732">Signal</keyword>
<gene>
    <name evidence="2" type="ORF">B0T21DRAFT_80849</name>
</gene>
<feature type="signal peptide" evidence="1">
    <location>
        <begin position="1"/>
        <end position="19"/>
    </location>
</feature>
<evidence type="ECO:0000256" key="1">
    <source>
        <dbReference type="SAM" id="SignalP"/>
    </source>
</evidence>
<evidence type="ECO:0008006" key="4">
    <source>
        <dbReference type="Google" id="ProtNLM"/>
    </source>
</evidence>
<evidence type="ECO:0000313" key="3">
    <source>
        <dbReference type="Proteomes" id="UP001172159"/>
    </source>
</evidence>
<accession>A0AA40A3U8</accession>
<sequence length="122" mass="13541">MAVTGLDLISLLLPRLCSSGRLVHFQDLYTTVTSPIGSISVNLCRRQRNVCLRGHHMIYGELCVVRGEYVRRMVPIGNGVNATGKTSYDPAKHLSFSVVQRSMLGEETESRGPLAVFRPAYF</sequence>
<comment type="caution">
    <text evidence="2">The sequence shown here is derived from an EMBL/GenBank/DDBJ whole genome shotgun (WGS) entry which is preliminary data.</text>
</comment>
<dbReference type="Proteomes" id="UP001172159">
    <property type="component" value="Unassembled WGS sequence"/>
</dbReference>
<reference evidence="2" key="1">
    <citation type="submission" date="2023-06" db="EMBL/GenBank/DDBJ databases">
        <title>Genome-scale phylogeny and comparative genomics of the fungal order Sordariales.</title>
        <authorList>
            <consortium name="Lawrence Berkeley National Laboratory"/>
            <person name="Hensen N."/>
            <person name="Bonometti L."/>
            <person name="Westerberg I."/>
            <person name="Brannstrom I.O."/>
            <person name="Guillou S."/>
            <person name="Cros-Aarteil S."/>
            <person name="Calhoun S."/>
            <person name="Haridas S."/>
            <person name="Kuo A."/>
            <person name="Mondo S."/>
            <person name="Pangilinan J."/>
            <person name="Riley R."/>
            <person name="Labutti K."/>
            <person name="Andreopoulos B."/>
            <person name="Lipzen A."/>
            <person name="Chen C."/>
            <person name="Yanf M."/>
            <person name="Daum C."/>
            <person name="Ng V."/>
            <person name="Clum A."/>
            <person name="Steindorff A."/>
            <person name="Ohm R."/>
            <person name="Martin F."/>
            <person name="Silar P."/>
            <person name="Natvig D."/>
            <person name="Lalanne C."/>
            <person name="Gautier V."/>
            <person name="Ament-Velasquez S.L."/>
            <person name="Kruys A."/>
            <person name="Hutchinson M.I."/>
            <person name="Powell A.J."/>
            <person name="Barry K."/>
            <person name="Miller A.N."/>
            <person name="Grigoriev I.V."/>
            <person name="Debuchy R."/>
            <person name="Gladieux P."/>
            <person name="Thoren M.H."/>
            <person name="Johannesson H."/>
        </authorList>
    </citation>
    <scope>NUCLEOTIDE SEQUENCE</scope>
    <source>
        <strain evidence="2">CBS 540.89</strain>
    </source>
</reference>
<keyword evidence="3" id="KW-1185">Reference proteome</keyword>
<protein>
    <recommendedName>
        <fullName evidence="4">Secreted protein</fullName>
    </recommendedName>
</protein>
<name>A0AA40A3U8_9PEZI</name>
<dbReference type="EMBL" id="JAUKTV010000018">
    <property type="protein sequence ID" value="KAK0708775.1"/>
    <property type="molecule type" value="Genomic_DNA"/>
</dbReference>